<dbReference type="EMBL" id="WBVQ01000002">
    <property type="protein sequence ID" value="KAB2816351.1"/>
    <property type="molecule type" value="Genomic_DNA"/>
</dbReference>
<dbReference type="NCBIfam" id="TIGR01730">
    <property type="entry name" value="RND_mfp"/>
    <property type="match status" value="1"/>
</dbReference>
<dbReference type="GO" id="GO:1990281">
    <property type="term" value="C:efflux pump complex"/>
    <property type="evidence" value="ECO:0007669"/>
    <property type="project" value="TreeGrafter"/>
</dbReference>
<feature type="domain" description="CusB-like beta-barrel" evidence="4">
    <location>
        <begin position="221"/>
        <end position="296"/>
    </location>
</feature>
<dbReference type="InterPro" id="IPR006143">
    <property type="entry name" value="RND_pump_MFP"/>
</dbReference>
<protein>
    <submittedName>
        <fullName evidence="5">Efflux RND transporter periplasmic adaptor subunit</fullName>
    </submittedName>
</protein>
<evidence type="ECO:0000256" key="1">
    <source>
        <dbReference type="ARBA" id="ARBA00009477"/>
    </source>
</evidence>
<evidence type="ECO:0000256" key="2">
    <source>
        <dbReference type="SAM" id="Coils"/>
    </source>
</evidence>
<feature type="coiled-coil region" evidence="2">
    <location>
        <begin position="19"/>
        <end position="46"/>
    </location>
</feature>
<keyword evidence="6" id="KW-1185">Reference proteome</keyword>
<evidence type="ECO:0000259" key="3">
    <source>
        <dbReference type="Pfam" id="PF25893"/>
    </source>
</evidence>
<name>A0A6L3ZEV4_9FLAO</name>
<organism evidence="5 6">
    <name type="scientific">Phaeocystidibacter marisrubri</name>
    <dbReference type="NCBI Taxonomy" id="1577780"/>
    <lineage>
        <taxon>Bacteria</taxon>
        <taxon>Pseudomonadati</taxon>
        <taxon>Bacteroidota</taxon>
        <taxon>Flavobacteriia</taxon>
        <taxon>Flavobacteriales</taxon>
        <taxon>Phaeocystidibacteraceae</taxon>
        <taxon>Phaeocystidibacter</taxon>
    </lineage>
</organism>
<proteinExistence type="inferred from homology"/>
<feature type="domain" description="CzcB-like alpha-helical hairpin" evidence="3">
    <location>
        <begin position="130"/>
        <end position="184"/>
    </location>
</feature>
<dbReference type="Proteomes" id="UP000484164">
    <property type="component" value="Unassembled WGS sequence"/>
</dbReference>
<dbReference type="Gene3D" id="2.40.30.170">
    <property type="match status" value="1"/>
</dbReference>
<dbReference type="Gene3D" id="1.10.287.470">
    <property type="entry name" value="Helix hairpin bin"/>
    <property type="match status" value="1"/>
</dbReference>
<reference evidence="5 6" key="1">
    <citation type="submission" date="2019-10" db="EMBL/GenBank/DDBJ databases">
        <title>Genome sequence of Phaeocystidibacter marisrubri JCM30614 (type strain).</title>
        <authorList>
            <person name="Bowman J.P."/>
        </authorList>
    </citation>
    <scope>NUCLEOTIDE SEQUENCE [LARGE SCALE GENOMIC DNA]</scope>
    <source>
        <strain evidence="5 6">JCM 30614</strain>
    </source>
</reference>
<dbReference type="Pfam" id="PF25954">
    <property type="entry name" value="Beta-barrel_RND_2"/>
    <property type="match status" value="1"/>
</dbReference>
<dbReference type="InterPro" id="IPR058792">
    <property type="entry name" value="Beta-barrel_RND_2"/>
</dbReference>
<dbReference type="AlphaFoldDB" id="A0A6L3ZEV4"/>
<dbReference type="PROSITE" id="PS51257">
    <property type="entry name" value="PROKAR_LIPOPROTEIN"/>
    <property type="match status" value="1"/>
</dbReference>
<gene>
    <name evidence="5" type="ORF">F8C82_11750</name>
</gene>
<evidence type="ECO:0000313" key="6">
    <source>
        <dbReference type="Proteomes" id="UP000484164"/>
    </source>
</evidence>
<evidence type="ECO:0000313" key="5">
    <source>
        <dbReference type="EMBL" id="KAB2816351.1"/>
    </source>
</evidence>
<dbReference type="SUPFAM" id="SSF111369">
    <property type="entry name" value="HlyD-like secretion proteins"/>
    <property type="match status" value="1"/>
</dbReference>
<sequence>MMKALYYILPLAAMSIVSCQEEKGDLQKLQDERDSLSTLTNTIQQRILELDGEIAELDSTIKFTTVTLYQVEAQPFAHYFQVYGSVEADRNVTLFAETQGMIEEIHVREGQTVKEGQRLISIDDEVIRRNIEEAQTSLELADTLYQKQSKLWAQGIGSQVQYLEAKNRFESLQSRLNVLNAQLRMANLTAPFSGVVDEIFPKGGEYTGPGQPLIRLVNMNSVYVTADVPEDYINRVATGSEATMYFRSINDTVEAKVIQVGQYINPDNRTFKIKVGINDANGTYKPNMMASVQLKDYSTETAMVLPNHIIQQDPEGRSYVYSFENHEGTDEIGTVVKHYLELGHSYNGITEILSGLTGTERIIDRGARSVQADEHVRMIK</sequence>
<dbReference type="Pfam" id="PF25893">
    <property type="entry name" value="HH_CzcB"/>
    <property type="match status" value="1"/>
</dbReference>
<dbReference type="PANTHER" id="PTHR30469:SF15">
    <property type="entry name" value="HLYD FAMILY OF SECRETION PROTEINS"/>
    <property type="match status" value="1"/>
</dbReference>
<dbReference type="GO" id="GO:0015562">
    <property type="term" value="F:efflux transmembrane transporter activity"/>
    <property type="evidence" value="ECO:0007669"/>
    <property type="project" value="TreeGrafter"/>
</dbReference>
<dbReference type="PANTHER" id="PTHR30469">
    <property type="entry name" value="MULTIDRUG RESISTANCE PROTEIN MDTA"/>
    <property type="match status" value="1"/>
</dbReference>
<dbReference type="InterPro" id="IPR058648">
    <property type="entry name" value="HH_CzcB-like"/>
</dbReference>
<dbReference type="Gene3D" id="2.40.50.100">
    <property type="match status" value="1"/>
</dbReference>
<comment type="caution">
    <text evidence="5">The sequence shown here is derived from an EMBL/GenBank/DDBJ whole genome shotgun (WGS) entry which is preliminary data.</text>
</comment>
<comment type="similarity">
    <text evidence="1">Belongs to the membrane fusion protein (MFP) (TC 8.A.1) family.</text>
</comment>
<evidence type="ECO:0000259" key="4">
    <source>
        <dbReference type="Pfam" id="PF25954"/>
    </source>
</evidence>
<accession>A0A6L3ZEV4</accession>
<keyword evidence="2" id="KW-0175">Coiled coil</keyword>
<dbReference type="Gene3D" id="2.40.420.20">
    <property type="match status" value="1"/>
</dbReference>